<comment type="catalytic activity">
    <reaction evidence="1 9">
        <text>a myo-inositol phosphate + H2O = myo-inositol + phosphate</text>
        <dbReference type="Rhea" id="RHEA:24056"/>
        <dbReference type="ChEBI" id="CHEBI:15377"/>
        <dbReference type="ChEBI" id="CHEBI:17268"/>
        <dbReference type="ChEBI" id="CHEBI:43474"/>
        <dbReference type="ChEBI" id="CHEBI:84139"/>
        <dbReference type="EC" id="3.1.3.25"/>
    </reaction>
</comment>
<name>A0A091BD92_9GAMM</name>
<keyword evidence="5 9" id="KW-0378">Hydrolase</keyword>
<dbReference type="EC" id="3.1.3.25" evidence="9"/>
<comment type="caution">
    <text evidence="10">The sequence shown here is derived from an EMBL/GenBank/DDBJ whole genome shotgun (WGS) entry which is preliminary data.</text>
</comment>
<dbReference type="CDD" id="cd01639">
    <property type="entry name" value="IMPase"/>
    <property type="match status" value="1"/>
</dbReference>
<dbReference type="SUPFAM" id="SSF56655">
    <property type="entry name" value="Carbohydrate phosphatase"/>
    <property type="match status" value="1"/>
</dbReference>
<feature type="binding site" evidence="8">
    <location>
        <position position="89"/>
    </location>
    <ligand>
        <name>Mg(2+)</name>
        <dbReference type="ChEBI" id="CHEBI:18420"/>
        <label>1</label>
        <note>catalytic</note>
    </ligand>
</feature>
<keyword evidence="7 8" id="KW-0460">Magnesium</keyword>
<dbReference type="AlphaFoldDB" id="A0A091BD92"/>
<gene>
    <name evidence="10" type="ORF">P873_10795</name>
</gene>
<keyword evidence="6" id="KW-0889">Transcription antitermination</keyword>
<evidence type="ECO:0000313" key="11">
    <source>
        <dbReference type="Proteomes" id="UP000029391"/>
    </source>
</evidence>
<dbReference type="Proteomes" id="UP000029391">
    <property type="component" value="Unassembled WGS sequence"/>
</dbReference>
<dbReference type="PANTHER" id="PTHR20854">
    <property type="entry name" value="INOSITOL MONOPHOSPHATASE"/>
    <property type="match status" value="1"/>
</dbReference>
<evidence type="ECO:0000256" key="3">
    <source>
        <dbReference type="ARBA" id="ARBA00009759"/>
    </source>
</evidence>
<dbReference type="PRINTS" id="PR01959">
    <property type="entry name" value="SBIMPHPHTASE"/>
</dbReference>
<evidence type="ECO:0000256" key="2">
    <source>
        <dbReference type="ARBA" id="ARBA00001946"/>
    </source>
</evidence>
<dbReference type="InterPro" id="IPR022337">
    <property type="entry name" value="Inositol_monophosphatase_SuhB"/>
</dbReference>
<evidence type="ECO:0000256" key="6">
    <source>
        <dbReference type="ARBA" id="ARBA00022814"/>
    </source>
</evidence>
<accession>A0A091BD92</accession>
<reference evidence="10 11" key="1">
    <citation type="submission" date="2013-09" db="EMBL/GenBank/DDBJ databases">
        <title>Genome sequencing of Arenimonas composti.</title>
        <authorList>
            <person name="Chen F."/>
            <person name="Wang G."/>
        </authorList>
    </citation>
    <scope>NUCLEOTIDE SEQUENCE [LARGE SCALE GENOMIC DNA]</scope>
    <source>
        <strain evidence="10 11">TR7-09</strain>
    </source>
</reference>
<feature type="binding site" evidence="8">
    <location>
        <position position="86"/>
    </location>
    <ligand>
        <name>Mg(2+)</name>
        <dbReference type="ChEBI" id="CHEBI:18420"/>
        <label>1</label>
        <note>catalytic</note>
    </ligand>
</feature>
<dbReference type="FunFam" id="3.30.540.10:FF:000003">
    <property type="entry name" value="Inositol-1-monophosphatase"/>
    <property type="match status" value="1"/>
</dbReference>
<dbReference type="OrthoDB" id="9785695at2"/>
<dbReference type="EMBL" id="AWXU01000035">
    <property type="protein sequence ID" value="KFN49452.1"/>
    <property type="molecule type" value="Genomic_DNA"/>
</dbReference>
<dbReference type="GO" id="GO:0008934">
    <property type="term" value="F:inositol monophosphate 1-phosphatase activity"/>
    <property type="evidence" value="ECO:0007669"/>
    <property type="project" value="InterPro"/>
</dbReference>
<comment type="cofactor">
    <cofactor evidence="2 8 9">
        <name>Mg(2+)</name>
        <dbReference type="ChEBI" id="CHEBI:18420"/>
    </cofactor>
</comment>
<evidence type="ECO:0000256" key="1">
    <source>
        <dbReference type="ARBA" id="ARBA00001033"/>
    </source>
</evidence>
<protein>
    <recommendedName>
        <fullName evidence="9">Inositol-1-monophosphatase</fullName>
        <ecNumber evidence="9">3.1.3.25</ecNumber>
    </recommendedName>
</protein>
<dbReference type="Pfam" id="PF00459">
    <property type="entry name" value="Inositol_P"/>
    <property type="match status" value="1"/>
</dbReference>
<evidence type="ECO:0000256" key="5">
    <source>
        <dbReference type="ARBA" id="ARBA00022801"/>
    </source>
</evidence>
<dbReference type="GO" id="GO:0006020">
    <property type="term" value="P:inositol metabolic process"/>
    <property type="evidence" value="ECO:0007669"/>
    <property type="project" value="TreeGrafter"/>
</dbReference>
<evidence type="ECO:0000256" key="8">
    <source>
        <dbReference type="PIRSR" id="PIRSR600760-2"/>
    </source>
</evidence>
<keyword evidence="6" id="KW-0805">Transcription regulation</keyword>
<dbReference type="PANTHER" id="PTHR20854:SF4">
    <property type="entry name" value="INOSITOL-1-MONOPHOSPHATASE-RELATED"/>
    <property type="match status" value="1"/>
</dbReference>
<keyword evidence="4 8" id="KW-0479">Metal-binding</keyword>
<feature type="binding site" evidence="8">
    <location>
        <position position="71"/>
    </location>
    <ligand>
        <name>Mg(2+)</name>
        <dbReference type="ChEBI" id="CHEBI:18420"/>
        <label>1</label>
        <note>catalytic</note>
    </ligand>
</feature>
<evidence type="ECO:0000256" key="9">
    <source>
        <dbReference type="RuleBase" id="RU364068"/>
    </source>
</evidence>
<feature type="binding site" evidence="8">
    <location>
        <position position="214"/>
    </location>
    <ligand>
        <name>Mg(2+)</name>
        <dbReference type="ChEBI" id="CHEBI:18420"/>
        <label>1</label>
        <note>catalytic</note>
    </ligand>
</feature>
<keyword evidence="11" id="KW-1185">Reference proteome</keyword>
<evidence type="ECO:0000256" key="4">
    <source>
        <dbReference type="ARBA" id="ARBA00022723"/>
    </source>
</evidence>
<sequence>MQTPSRELEAMVAAARAAGAGLRARQRELHALAVRSKSGPADLVSIADEEAEATVRAHLAAARPDYAFLGEEGGAEGNGERQWIVDPLDGTTNFLFGGPLWGVNVALAEAGRVIAGVTWLPALEELYVAEAGRGAWLNGRRLQVSPRATLVEAVLSCGIPFHGKPDHPLFAREMTRLTAVTAGMRRTGACSVDMAFVAAGRWDAYWERTLNSWDMAPGVILVQEAGGIATGADGGPLDLYGGHVCVSNGAIHAALLEQLRLAAQED</sequence>
<feature type="binding site" evidence="8">
    <location>
        <position position="88"/>
    </location>
    <ligand>
        <name>Mg(2+)</name>
        <dbReference type="ChEBI" id="CHEBI:18420"/>
        <label>1</label>
        <note>catalytic</note>
    </ligand>
</feature>
<keyword evidence="6" id="KW-0804">Transcription</keyword>
<dbReference type="Gene3D" id="3.40.190.80">
    <property type="match status" value="1"/>
</dbReference>
<dbReference type="InterPro" id="IPR000760">
    <property type="entry name" value="Inositol_monophosphatase-like"/>
</dbReference>
<dbReference type="PRINTS" id="PR00377">
    <property type="entry name" value="IMPHPHTASES"/>
</dbReference>
<dbReference type="GO" id="GO:0007165">
    <property type="term" value="P:signal transduction"/>
    <property type="evidence" value="ECO:0007669"/>
    <property type="project" value="TreeGrafter"/>
</dbReference>
<comment type="similarity">
    <text evidence="3 9">Belongs to the inositol monophosphatase superfamily.</text>
</comment>
<dbReference type="GO" id="GO:0031564">
    <property type="term" value="P:transcription antitermination"/>
    <property type="evidence" value="ECO:0007669"/>
    <property type="project" value="UniProtKB-KW"/>
</dbReference>
<proteinExistence type="inferred from homology"/>
<dbReference type="InterPro" id="IPR033942">
    <property type="entry name" value="IMPase"/>
</dbReference>
<dbReference type="GO" id="GO:0046872">
    <property type="term" value="F:metal ion binding"/>
    <property type="evidence" value="ECO:0007669"/>
    <property type="project" value="UniProtKB-KW"/>
</dbReference>
<organism evidence="10 11">
    <name type="scientific">Arenimonas composti TR7-09 = DSM 18010</name>
    <dbReference type="NCBI Taxonomy" id="1121013"/>
    <lineage>
        <taxon>Bacteria</taxon>
        <taxon>Pseudomonadati</taxon>
        <taxon>Pseudomonadota</taxon>
        <taxon>Gammaproteobacteria</taxon>
        <taxon>Lysobacterales</taxon>
        <taxon>Lysobacteraceae</taxon>
        <taxon>Arenimonas</taxon>
    </lineage>
</organism>
<evidence type="ECO:0000313" key="10">
    <source>
        <dbReference type="EMBL" id="KFN49452.1"/>
    </source>
</evidence>
<dbReference type="RefSeq" id="WP_026816386.1">
    <property type="nucleotide sequence ID" value="NZ_AUFF01000002.1"/>
</dbReference>
<dbReference type="Gene3D" id="3.30.540.10">
    <property type="entry name" value="Fructose-1,6-Bisphosphatase, subunit A, domain 1"/>
    <property type="match status" value="1"/>
</dbReference>
<evidence type="ECO:0000256" key="7">
    <source>
        <dbReference type="ARBA" id="ARBA00022842"/>
    </source>
</evidence>
<dbReference type="eggNOG" id="COG0483">
    <property type="taxonomic scope" value="Bacteria"/>
</dbReference>
<dbReference type="STRING" id="1121013.GCA_000426365_00964"/>